<evidence type="ECO:0000313" key="1">
    <source>
        <dbReference type="EMBL" id="KZV27674.1"/>
    </source>
</evidence>
<protein>
    <submittedName>
        <fullName evidence="1">Uncharacterized protein</fullName>
    </submittedName>
</protein>
<keyword evidence="2" id="KW-1185">Reference proteome</keyword>
<proteinExistence type="predicted"/>
<dbReference type="Proteomes" id="UP000250235">
    <property type="component" value="Unassembled WGS sequence"/>
</dbReference>
<accession>A0A2Z7B1P0</accession>
<name>A0A2Z7B1P0_9LAMI</name>
<organism evidence="1 2">
    <name type="scientific">Dorcoceras hygrometricum</name>
    <dbReference type="NCBI Taxonomy" id="472368"/>
    <lineage>
        <taxon>Eukaryota</taxon>
        <taxon>Viridiplantae</taxon>
        <taxon>Streptophyta</taxon>
        <taxon>Embryophyta</taxon>
        <taxon>Tracheophyta</taxon>
        <taxon>Spermatophyta</taxon>
        <taxon>Magnoliopsida</taxon>
        <taxon>eudicotyledons</taxon>
        <taxon>Gunneridae</taxon>
        <taxon>Pentapetalae</taxon>
        <taxon>asterids</taxon>
        <taxon>lamiids</taxon>
        <taxon>Lamiales</taxon>
        <taxon>Gesneriaceae</taxon>
        <taxon>Didymocarpoideae</taxon>
        <taxon>Trichosporeae</taxon>
        <taxon>Loxocarpinae</taxon>
        <taxon>Dorcoceras</taxon>
    </lineage>
</organism>
<sequence>MVEQHMFRVIVEHWQEFNNDKPSANQDLLSIRLLEAELAKARRCISLFQAKSDLPITFPERSTNRATTFDISHGISWPELKAQLTHLTFQVTVKHPAQVAVEQQDLEDGKEALEHQAPEDGQRDQEALEIEHQARNEEHQVQTVAQSATEDECQIDFPEAVEDFAQAGPQPVKISSIPTDFHVVSEFKPMKKVMASLELEVNLMRDDQRFFKYNSQVFRQAFYKKMDVMETNIVRQFTESQQHLLDFVKLKLAEFVNYFKEISDAKNGEAESSKKRRL</sequence>
<dbReference type="EMBL" id="KV010417">
    <property type="protein sequence ID" value="KZV27674.1"/>
    <property type="molecule type" value="Genomic_DNA"/>
</dbReference>
<reference evidence="1 2" key="1">
    <citation type="journal article" date="2015" name="Proc. Natl. Acad. Sci. U.S.A.">
        <title>The resurrection genome of Boea hygrometrica: A blueprint for survival of dehydration.</title>
        <authorList>
            <person name="Xiao L."/>
            <person name="Yang G."/>
            <person name="Zhang L."/>
            <person name="Yang X."/>
            <person name="Zhao S."/>
            <person name="Ji Z."/>
            <person name="Zhou Q."/>
            <person name="Hu M."/>
            <person name="Wang Y."/>
            <person name="Chen M."/>
            <person name="Xu Y."/>
            <person name="Jin H."/>
            <person name="Xiao X."/>
            <person name="Hu G."/>
            <person name="Bao F."/>
            <person name="Hu Y."/>
            <person name="Wan P."/>
            <person name="Li L."/>
            <person name="Deng X."/>
            <person name="Kuang T."/>
            <person name="Xiang C."/>
            <person name="Zhu J.K."/>
            <person name="Oliver M.J."/>
            <person name="He Y."/>
        </authorList>
    </citation>
    <scope>NUCLEOTIDE SEQUENCE [LARGE SCALE GENOMIC DNA]</scope>
    <source>
        <strain evidence="2">cv. XS01</strain>
    </source>
</reference>
<evidence type="ECO:0000313" key="2">
    <source>
        <dbReference type="Proteomes" id="UP000250235"/>
    </source>
</evidence>
<gene>
    <name evidence="1" type="ORF">F511_11902</name>
</gene>
<dbReference type="AlphaFoldDB" id="A0A2Z7B1P0"/>